<organism evidence="3 4">
    <name type="scientific">Sphingomonas chungangi</name>
    <dbReference type="NCBI Taxonomy" id="2683589"/>
    <lineage>
        <taxon>Bacteria</taxon>
        <taxon>Pseudomonadati</taxon>
        <taxon>Pseudomonadota</taxon>
        <taxon>Alphaproteobacteria</taxon>
        <taxon>Sphingomonadales</taxon>
        <taxon>Sphingomonadaceae</taxon>
        <taxon>Sphingomonas</taxon>
    </lineage>
</organism>
<name>A0A838L724_9SPHN</name>
<accession>A0A838L724</accession>
<proteinExistence type="predicted"/>
<protein>
    <submittedName>
        <fullName evidence="3">Uncharacterized protein</fullName>
    </submittedName>
</protein>
<dbReference type="EMBL" id="JACEIB010000006">
    <property type="protein sequence ID" value="MBA2934482.1"/>
    <property type="molecule type" value="Genomic_DNA"/>
</dbReference>
<evidence type="ECO:0000313" key="4">
    <source>
        <dbReference type="Proteomes" id="UP000570166"/>
    </source>
</evidence>
<dbReference type="Proteomes" id="UP000570166">
    <property type="component" value="Unassembled WGS sequence"/>
</dbReference>
<dbReference type="RefSeq" id="WP_160365959.1">
    <property type="nucleotide sequence ID" value="NZ_JACEIB010000006.1"/>
</dbReference>
<feature type="compositionally biased region" description="Basic and acidic residues" evidence="1">
    <location>
        <begin position="189"/>
        <end position="203"/>
    </location>
</feature>
<evidence type="ECO:0000256" key="2">
    <source>
        <dbReference type="SAM" id="SignalP"/>
    </source>
</evidence>
<gene>
    <name evidence="3" type="ORF">HZF05_10270</name>
</gene>
<keyword evidence="2" id="KW-0732">Signal</keyword>
<feature type="chain" id="PRO_5032841704" evidence="2">
    <location>
        <begin position="24"/>
        <end position="203"/>
    </location>
</feature>
<dbReference type="AlphaFoldDB" id="A0A838L724"/>
<sequence>MPKFRTPALAGVVALAIAGAALAANRDMHILKVGLPDGSVARIEYAGDVAPKVTVAPASGAAPTALLDAFDTAPFAAFDRIAASMDRDMDTMVHEIGALQPLLTPDAGKLDLAALSKLPPGTVSYRLVSTGNGNEMCSRSVEVTSYGPDQKPKVVSSSSGDCAPTNRVPTPTRLDSPTGPAVPATTRAGETDMAERSRAANTI</sequence>
<evidence type="ECO:0000313" key="3">
    <source>
        <dbReference type="EMBL" id="MBA2934482.1"/>
    </source>
</evidence>
<evidence type="ECO:0000256" key="1">
    <source>
        <dbReference type="SAM" id="MobiDB-lite"/>
    </source>
</evidence>
<feature type="region of interest" description="Disordered" evidence="1">
    <location>
        <begin position="144"/>
        <end position="203"/>
    </location>
</feature>
<comment type="caution">
    <text evidence="3">The sequence shown here is derived from an EMBL/GenBank/DDBJ whole genome shotgun (WGS) entry which is preliminary data.</text>
</comment>
<keyword evidence="4" id="KW-1185">Reference proteome</keyword>
<reference evidence="3 4" key="1">
    <citation type="submission" date="2020-07" db="EMBL/GenBank/DDBJ databases">
        <authorList>
            <person name="Sun Q."/>
        </authorList>
    </citation>
    <scope>NUCLEOTIDE SEQUENCE [LARGE SCALE GENOMIC DNA]</scope>
    <source>
        <strain evidence="3 4">CGMCC 1.13654</strain>
    </source>
</reference>
<feature type="signal peptide" evidence="2">
    <location>
        <begin position="1"/>
        <end position="23"/>
    </location>
</feature>